<organism evidence="1 2">
    <name type="scientific">Knufia fluminis</name>
    <dbReference type="NCBI Taxonomy" id="191047"/>
    <lineage>
        <taxon>Eukaryota</taxon>
        <taxon>Fungi</taxon>
        <taxon>Dikarya</taxon>
        <taxon>Ascomycota</taxon>
        <taxon>Pezizomycotina</taxon>
        <taxon>Eurotiomycetes</taxon>
        <taxon>Chaetothyriomycetidae</taxon>
        <taxon>Chaetothyriales</taxon>
        <taxon>Trichomeriaceae</taxon>
        <taxon>Knufia</taxon>
    </lineage>
</organism>
<dbReference type="AlphaFoldDB" id="A0AAN8IME8"/>
<dbReference type="EMBL" id="JAKLMC020000012">
    <property type="protein sequence ID" value="KAK5953107.1"/>
    <property type="molecule type" value="Genomic_DNA"/>
</dbReference>
<proteinExistence type="predicted"/>
<keyword evidence="2" id="KW-1185">Reference proteome</keyword>
<gene>
    <name evidence="1" type="ORF">OHC33_005675</name>
</gene>
<evidence type="ECO:0000313" key="2">
    <source>
        <dbReference type="Proteomes" id="UP001316803"/>
    </source>
</evidence>
<sequence length="215" mass="24340">MGPGDWIPTSGKFQHEGGGLEWDDLENTAFDRIITSVHDFCLFMRDLFVPDDAILVPPESGWEAISATSFAKLNKSDTVIETLRHMTFIKRHALGGGYQILPDSGLCDWRDANVLKTITEGDPEDIRSTTETLEPAPPDVVGLCEGGRTRGVFERIKTKFRNMEQLPHNDHEVKSAEEDSDKDMDILREVYSRHGWPEDYKKADCLAEVEEKKIF</sequence>
<protein>
    <submittedName>
        <fullName evidence="1">Uncharacterized protein</fullName>
    </submittedName>
</protein>
<accession>A0AAN8IME8</accession>
<comment type="caution">
    <text evidence="1">The sequence shown here is derived from an EMBL/GenBank/DDBJ whole genome shotgun (WGS) entry which is preliminary data.</text>
</comment>
<dbReference type="Proteomes" id="UP001316803">
    <property type="component" value="Unassembled WGS sequence"/>
</dbReference>
<evidence type="ECO:0000313" key="1">
    <source>
        <dbReference type="EMBL" id="KAK5953107.1"/>
    </source>
</evidence>
<name>A0AAN8IME8_9EURO</name>
<reference evidence="1 2" key="1">
    <citation type="submission" date="2022-12" db="EMBL/GenBank/DDBJ databases">
        <title>Genomic features and morphological characterization of a novel Knufia sp. strain isolated from spacecraft assembly facility.</title>
        <authorList>
            <person name="Teixeira M."/>
            <person name="Chander A.M."/>
            <person name="Stajich J.E."/>
            <person name="Venkateswaran K."/>
        </authorList>
    </citation>
    <scope>NUCLEOTIDE SEQUENCE [LARGE SCALE GENOMIC DNA]</scope>
    <source>
        <strain evidence="1 2">FJI-L2-BK-P2</strain>
    </source>
</reference>